<organism evidence="3 4">
    <name type="scientific">Polyplosphaeria fusca</name>
    <dbReference type="NCBI Taxonomy" id="682080"/>
    <lineage>
        <taxon>Eukaryota</taxon>
        <taxon>Fungi</taxon>
        <taxon>Dikarya</taxon>
        <taxon>Ascomycota</taxon>
        <taxon>Pezizomycotina</taxon>
        <taxon>Dothideomycetes</taxon>
        <taxon>Pleosporomycetidae</taxon>
        <taxon>Pleosporales</taxon>
        <taxon>Tetraplosphaeriaceae</taxon>
        <taxon>Polyplosphaeria</taxon>
    </lineage>
</organism>
<dbReference type="EMBL" id="ML996100">
    <property type="protein sequence ID" value="KAF2740543.1"/>
    <property type="molecule type" value="Genomic_DNA"/>
</dbReference>
<evidence type="ECO:0000256" key="1">
    <source>
        <dbReference type="SAM" id="MobiDB-lite"/>
    </source>
</evidence>
<dbReference type="OrthoDB" id="5428055at2759"/>
<evidence type="ECO:0000256" key="2">
    <source>
        <dbReference type="SAM" id="Phobius"/>
    </source>
</evidence>
<feature type="compositionally biased region" description="Acidic residues" evidence="1">
    <location>
        <begin position="282"/>
        <end position="297"/>
    </location>
</feature>
<gene>
    <name evidence="3" type="ORF">EJ04DRAFT_559065</name>
</gene>
<evidence type="ECO:0000313" key="4">
    <source>
        <dbReference type="Proteomes" id="UP000799444"/>
    </source>
</evidence>
<accession>A0A9P4RBM9</accession>
<comment type="caution">
    <text evidence="3">The sequence shown here is derived from an EMBL/GenBank/DDBJ whole genome shotgun (WGS) entry which is preliminary data.</text>
</comment>
<proteinExistence type="predicted"/>
<keyword evidence="2" id="KW-0812">Transmembrane</keyword>
<dbReference type="Proteomes" id="UP000799444">
    <property type="component" value="Unassembled WGS sequence"/>
</dbReference>
<reference evidence="3" key="1">
    <citation type="journal article" date="2020" name="Stud. Mycol.">
        <title>101 Dothideomycetes genomes: a test case for predicting lifestyles and emergence of pathogens.</title>
        <authorList>
            <person name="Haridas S."/>
            <person name="Albert R."/>
            <person name="Binder M."/>
            <person name="Bloem J."/>
            <person name="Labutti K."/>
            <person name="Salamov A."/>
            <person name="Andreopoulos B."/>
            <person name="Baker S."/>
            <person name="Barry K."/>
            <person name="Bills G."/>
            <person name="Bluhm B."/>
            <person name="Cannon C."/>
            <person name="Castanera R."/>
            <person name="Culley D."/>
            <person name="Daum C."/>
            <person name="Ezra D."/>
            <person name="Gonzalez J."/>
            <person name="Henrissat B."/>
            <person name="Kuo A."/>
            <person name="Liang C."/>
            <person name="Lipzen A."/>
            <person name="Lutzoni F."/>
            <person name="Magnuson J."/>
            <person name="Mondo S."/>
            <person name="Nolan M."/>
            <person name="Ohm R."/>
            <person name="Pangilinan J."/>
            <person name="Park H.-J."/>
            <person name="Ramirez L."/>
            <person name="Alfaro M."/>
            <person name="Sun H."/>
            <person name="Tritt A."/>
            <person name="Yoshinaga Y."/>
            <person name="Zwiers L.-H."/>
            <person name="Turgeon B."/>
            <person name="Goodwin S."/>
            <person name="Spatafora J."/>
            <person name="Crous P."/>
            <person name="Grigoriev I."/>
        </authorList>
    </citation>
    <scope>NUCLEOTIDE SEQUENCE</scope>
    <source>
        <strain evidence="3">CBS 125425</strain>
    </source>
</reference>
<sequence length="608" mass="69381">MASGNDRVQARFEKRWNPLFENRRDEIFSESEPWVQVKRAIDSYHAGDDLDDFLSDWNSPVPSCSVEEIKRFCQSASSSPSLSSAGLNLPRKARAWLHDLDYNTGYCRKYPGRLGAVELAECLKKPRSGVWACPKADRRLCYIPDIDPDFVRVLAASATPTEVALLRDTIWKHIAFQASIGVQIPPRGYPIFRLEFHVPYYALRESRPEFHNGLSKQNSAGGLRGWTDLSFLRIPSQLGQNDCKYGIHEAHISLCIYGKDRTRWSAFAFVDTSFNNVSKDDQADEDDDQDDLDEYNEDPIASDGDGDEVPVDRPIWCPREYFLRNVDCRARQVLEEWRNLIRKVGKGVDVHRTQYPFQLAPTSSTIQHRDVKEAFDWIVKTIELLGQLQGCFTGMIRAWERFNAQGGDVKYFSDLPHAHARLHLDNIKETFEEFKSLEYRLNSLEKSCQRRYEILGLRMTFASNQIDLKSHELNHESLRLGYETSKLNTENHRITLETNQVALANHRTAQLALSMNQIWTPLGIAVAYFGGQQEIFQLGYKPKSFILAFFAMIFGVRIAVTSMIMLSQTRIVKRAHACITHQLARFSAGSGPPDLLDSASYRAAPAQV</sequence>
<feature type="transmembrane region" description="Helical" evidence="2">
    <location>
        <begin position="545"/>
        <end position="566"/>
    </location>
</feature>
<feature type="region of interest" description="Disordered" evidence="1">
    <location>
        <begin position="278"/>
        <end position="311"/>
    </location>
</feature>
<keyword evidence="2" id="KW-1133">Transmembrane helix</keyword>
<keyword evidence="2" id="KW-0472">Membrane</keyword>
<protein>
    <submittedName>
        <fullName evidence="3">Uncharacterized protein</fullName>
    </submittedName>
</protein>
<dbReference type="AlphaFoldDB" id="A0A9P4RBM9"/>
<name>A0A9P4RBM9_9PLEO</name>
<evidence type="ECO:0000313" key="3">
    <source>
        <dbReference type="EMBL" id="KAF2740543.1"/>
    </source>
</evidence>
<keyword evidence="4" id="KW-1185">Reference proteome</keyword>